<proteinExistence type="predicted"/>
<name>A0A7Z0V035_MORCA</name>
<dbReference type="EMBL" id="LXHE01000002">
    <property type="protein sequence ID" value="OAV01904.1"/>
    <property type="molecule type" value="Genomic_DNA"/>
</dbReference>
<sequence length="40" mass="4691">MSIKLDPKMLFLSKIQSKLGVKFKNLLQFNHPYSPQNLDK</sequence>
<comment type="caution">
    <text evidence="1">The sequence shown here is derived from an EMBL/GenBank/DDBJ whole genome shotgun (WGS) entry which is preliminary data.</text>
</comment>
<accession>A0A7Z0V035</accession>
<evidence type="ECO:0000313" key="1">
    <source>
        <dbReference type="EMBL" id="OAV01904.1"/>
    </source>
</evidence>
<dbReference type="AlphaFoldDB" id="A0A7Z0V035"/>
<gene>
    <name evidence="1" type="ORF">AO382_0270</name>
</gene>
<organism evidence="1 2">
    <name type="scientific">Moraxella catarrhalis</name>
    <name type="common">Branhamella catarrhalis</name>
    <dbReference type="NCBI Taxonomy" id="480"/>
    <lineage>
        <taxon>Bacteria</taxon>
        <taxon>Pseudomonadati</taxon>
        <taxon>Pseudomonadota</taxon>
        <taxon>Gammaproteobacteria</taxon>
        <taxon>Moraxellales</taxon>
        <taxon>Moraxellaceae</taxon>
        <taxon>Moraxella</taxon>
    </lineage>
</organism>
<protein>
    <submittedName>
        <fullName evidence="1">Uncharacterized protein</fullName>
    </submittedName>
</protein>
<reference evidence="1 2" key="1">
    <citation type="journal article" date="2016" name="Genome Biol. Evol.">
        <title>Comparative Genomic Analyses of the Moraxella catarrhalis Serosensitive and Seroresistant Lineages Demonstrate Their Independent Evolution.</title>
        <authorList>
            <person name="Earl J.P."/>
            <person name="de Vries S.P."/>
            <person name="Ahmed A."/>
            <person name="Powell E."/>
            <person name="Schultz M.P."/>
            <person name="Hermans P.W."/>
            <person name="Hill D.J."/>
            <person name="Zhou Z."/>
            <person name="Constantinidou C.I."/>
            <person name="Hu F.Z."/>
            <person name="Bootsma H.J."/>
            <person name="Ehrlich G.D."/>
        </authorList>
    </citation>
    <scope>NUCLEOTIDE SEQUENCE [LARGE SCALE GENOMIC DNA]</scope>
    <source>
        <strain evidence="1 2">Z7574</strain>
    </source>
</reference>
<evidence type="ECO:0000313" key="2">
    <source>
        <dbReference type="Proteomes" id="UP000078446"/>
    </source>
</evidence>
<dbReference type="Proteomes" id="UP000078446">
    <property type="component" value="Unassembled WGS sequence"/>
</dbReference>